<feature type="domain" description="Glycosyl transferase family 1" evidence="1">
    <location>
        <begin position="200"/>
        <end position="352"/>
    </location>
</feature>
<dbReference type="Proteomes" id="UP000011566">
    <property type="component" value="Unassembled WGS sequence"/>
</dbReference>
<gene>
    <name evidence="2" type="ORF">C447_13467</name>
</gene>
<sequence length="386" mass="42619">MSLPVVGFVILVDVLDDQNAAYPAVQNFIELYINETEEILIFGPSDADIDREGVKVIPLPRDAPKNTVFRILSYVWYQCRLAIKLFQARNHCDSIFFHIGGTAMLLPVIACRLGGSAVNLFVLGSVRISYQQNHKRGIVSRMITRQLVALEWVTSRLADRILVLSEGMVSPGDGQLSTAKRVASNLNYIDCDRFERGPPVSERPYDIVYIGRFEQEKGIVKLANALTRLAERRPDVRVKLIGDGSLYDEVTGILQDGDATEQVDLTGWVDHEAIPTHLAESQLLVLPSESEGVPKTILEALACGTIPVATPVGGVPDVVSDETGVLLTDNNPETIARVLDRTLNRDDLDEMASRGRAYIRSIHSFEATAERFRAFLASDVDTDTPT</sequence>
<dbReference type="SUPFAM" id="SSF53756">
    <property type="entry name" value="UDP-Glycosyltransferase/glycogen phosphorylase"/>
    <property type="match status" value="1"/>
</dbReference>
<dbReference type="Gene3D" id="3.40.50.2000">
    <property type="entry name" value="Glycogen Phosphorylase B"/>
    <property type="match status" value="2"/>
</dbReference>
<dbReference type="OrthoDB" id="132546at2157"/>
<evidence type="ECO:0000313" key="2">
    <source>
        <dbReference type="EMBL" id="EMA36877.1"/>
    </source>
</evidence>
<accession>M0LTJ2</accession>
<dbReference type="GO" id="GO:0016758">
    <property type="term" value="F:hexosyltransferase activity"/>
    <property type="evidence" value="ECO:0007669"/>
    <property type="project" value="TreeGrafter"/>
</dbReference>
<keyword evidence="3" id="KW-1185">Reference proteome</keyword>
<protein>
    <submittedName>
        <fullName evidence="2">Glycosyl transferase, group 1</fullName>
    </submittedName>
</protein>
<organism evidence="2 3">
    <name type="scientific">Halococcus hamelinensis 100A6</name>
    <dbReference type="NCBI Taxonomy" id="1132509"/>
    <lineage>
        <taxon>Archaea</taxon>
        <taxon>Methanobacteriati</taxon>
        <taxon>Methanobacteriota</taxon>
        <taxon>Stenosarchaea group</taxon>
        <taxon>Halobacteria</taxon>
        <taxon>Halobacteriales</taxon>
        <taxon>Halococcaceae</taxon>
        <taxon>Halococcus</taxon>
    </lineage>
</organism>
<proteinExistence type="predicted"/>
<dbReference type="Pfam" id="PF00534">
    <property type="entry name" value="Glycos_transf_1"/>
    <property type="match status" value="1"/>
</dbReference>
<dbReference type="RefSeq" id="WP_007694736.1">
    <property type="nucleotide sequence ID" value="NZ_AJRK01000226.1"/>
</dbReference>
<reference evidence="2 3" key="1">
    <citation type="journal article" date="2014" name="PLoS Genet.">
        <title>Phylogenetically driven sequencing of extremely halophilic archaea reveals strategies for static and dynamic osmo-response.</title>
        <authorList>
            <person name="Becker E.A."/>
            <person name="Seitzer P.M."/>
            <person name="Tritt A."/>
            <person name="Larsen D."/>
            <person name="Krusor M."/>
            <person name="Yao A.I."/>
            <person name="Wu D."/>
            <person name="Madern D."/>
            <person name="Eisen J.A."/>
            <person name="Darling A.E."/>
            <person name="Facciotti M.T."/>
        </authorList>
    </citation>
    <scope>NUCLEOTIDE SEQUENCE [LARGE SCALE GENOMIC DNA]</scope>
    <source>
        <strain evidence="2 3">100A6</strain>
    </source>
</reference>
<dbReference type="InterPro" id="IPR001296">
    <property type="entry name" value="Glyco_trans_1"/>
</dbReference>
<dbReference type="InterPro" id="IPR050194">
    <property type="entry name" value="Glycosyltransferase_grp1"/>
</dbReference>
<dbReference type="PATRIC" id="fig|1132509.6.peg.3124"/>
<dbReference type="eggNOG" id="arCOG01407">
    <property type="taxonomic scope" value="Archaea"/>
</dbReference>
<dbReference type="PANTHER" id="PTHR45947:SF3">
    <property type="entry name" value="SULFOQUINOVOSYL TRANSFERASE SQD2"/>
    <property type="match status" value="1"/>
</dbReference>
<evidence type="ECO:0000259" key="1">
    <source>
        <dbReference type="Pfam" id="PF00534"/>
    </source>
</evidence>
<dbReference type="EMBL" id="AOMB01000037">
    <property type="protein sequence ID" value="EMA36877.1"/>
    <property type="molecule type" value="Genomic_DNA"/>
</dbReference>
<dbReference type="PANTHER" id="PTHR45947">
    <property type="entry name" value="SULFOQUINOVOSYL TRANSFERASE SQD2"/>
    <property type="match status" value="1"/>
</dbReference>
<comment type="caution">
    <text evidence="2">The sequence shown here is derived from an EMBL/GenBank/DDBJ whole genome shotgun (WGS) entry which is preliminary data.</text>
</comment>
<evidence type="ECO:0000313" key="3">
    <source>
        <dbReference type="Proteomes" id="UP000011566"/>
    </source>
</evidence>
<keyword evidence="2" id="KW-0808">Transferase</keyword>
<name>M0LTJ2_9EURY</name>
<dbReference type="AlphaFoldDB" id="M0LTJ2"/>